<feature type="transmembrane region" description="Helical" evidence="7">
    <location>
        <begin position="266"/>
        <end position="286"/>
    </location>
</feature>
<dbReference type="AlphaFoldDB" id="A0A318QR60"/>
<evidence type="ECO:0000256" key="7">
    <source>
        <dbReference type="SAM" id="Phobius"/>
    </source>
</evidence>
<evidence type="ECO:0000256" key="2">
    <source>
        <dbReference type="ARBA" id="ARBA00007543"/>
    </source>
</evidence>
<dbReference type="Proteomes" id="UP000247814">
    <property type="component" value="Unassembled WGS sequence"/>
</dbReference>
<comment type="caution">
    <text evidence="8">The sequence shown here is derived from an EMBL/GenBank/DDBJ whole genome shotgun (WGS) entry which is preliminary data.</text>
</comment>
<organism evidence="8 9">
    <name type="scientific">Komagataeibacter sucrofermentans</name>
    <dbReference type="NCBI Taxonomy" id="1053551"/>
    <lineage>
        <taxon>Bacteria</taxon>
        <taxon>Pseudomonadati</taxon>
        <taxon>Pseudomonadota</taxon>
        <taxon>Alphaproteobacteria</taxon>
        <taxon>Acetobacterales</taxon>
        <taxon>Acetobacteraceae</taxon>
        <taxon>Komagataeibacter</taxon>
    </lineage>
</organism>
<dbReference type="GO" id="GO:0070069">
    <property type="term" value="C:cytochrome complex"/>
    <property type="evidence" value="ECO:0007669"/>
    <property type="project" value="TreeGrafter"/>
</dbReference>
<evidence type="ECO:0000313" key="9">
    <source>
        <dbReference type="Proteomes" id="UP000247814"/>
    </source>
</evidence>
<dbReference type="Pfam" id="PF02322">
    <property type="entry name" value="Cyt_bd_oxida_II"/>
    <property type="match status" value="1"/>
</dbReference>
<evidence type="ECO:0000256" key="1">
    <source>
        <dbReference type="ARBA" id="ARBA00004651"/>
    </source>
</evidence>
<dbReference type="OrthoDB" id="9776710at2"/>
<feature type="transmembrane region" description="Helical" evidence="7">
    <location>
        <begin position="123"/>
        <end position="145"/>
    </location>
</feature>
<dbReference type="GO" id="GO:0005886">
    <property type="term" value="C:plasma membrane"/>
    <property type="evidence" value="ECO:0007669"/>
    <property type="project" value="UniProtKB-SubCell"/>
</dbReference>
<feature type="transmembrane region" description="Helical" evidence="7">
    <location>
        <begin position="230"/>
        <end position="254"/>
    </location>
</feature>
<keyword evidence="9" id="KW-1185">Reference proteome</keyword>
<dbReference type="PANTHER" id="PTHR43141">
    <property type="entry name" value="CYTOCHROME BD2 SUBUNIT II"/>
    <property type="match status" value="1"/>
</dbReference>
<proteinExistence type="inferred from homology"/>
<reference evidence="8 9" key="1">
    <citation type="submission" date="2017-07" db="EMBL/GenBank/DDBJ databases">
        <title>A draft genome sequence of Komagataeibacter sucrofermentans LMG 18788.</title>
        <authorList>
            <person name="Skraban J."/>
            <person name="Cleenwerck I."/>
            <person name="Vandamme P."/>
            <person name="Trcek J."/>
        </authorList>
    </citation>
    <scope>NUCLEOTIDE SEQUENCE [LARGE SCALE GENOMIC DNA]</scope>
    <source>
        <strain evidence="8 9">LMG 18788</strain>
    </source>
</reference>
<dbReference type="EMBL" id="NKUA01000003">
    <property type="protein sequence ID" value="PYD80444.1"/>
    <property type="molecule type" value="Genomic_DNA"/>
</dbReference>
<comment type="subcellular location">
    <subcellularLocation>
        <location evidence="1">Cell membrane</location>
        <topology evidence="1">Multi-pass membrane protein</topology>
    </subcellularLocation>
</comment>
<evidence type="ECO:0000256" key="6">
    <source>
        <dbReference type="ARBA" id="ARBA00023136"/>
    </source>
</evidence>
<dbReference type="GO" id="GO:0019646">
    <property type="term" value="P:aerobic electron transport chain"/>
    <property type="evidence" value="ECO:0007669"/>
    <property type="project" value="TreeGrafter"/>
</dbReference>
<dbReference type="RefSeq" id="WP_110567576.1">
    <property type="nucleotide sequence ID" value="NZ_CP137147.1"/>
</dbReference>
<protein>
    <submittedName>
        <fullName evidence="8">Cytochrome d ubiquinol oxidase subunit II</fullName>
    </submittedName>
</protein>
<dbReference type="GO" id="GO:0016682">
    <property type="term" value="F:oxidoreductase activity, acting on diphenols and related substances as donors, oxygen as acceptor"/>
    <property type="evidence" value="ECO:0007669"/>
    <property type="project" value="TreeGrafter"/>
</dbReference>
<comment type="similarity">
    <text evidence="2">Belongs to the cytochrome ubiquinol oxidase subunit 2 family.</text>
</comment>
<dbReference type="InterPro" id="IPR003317">
    <property type="entry name" value="Cyt-d_oxidase_su2"/>
</dbReference>
<feature type="transmembrane region" description="Helical" evidence="7">
    <location>
        <begin position="165"/>
        <end position="187"/>
    </location>
</feature>
<dbReference type="NCBIfam" id="TIGR00203">
    <property type="entry name" value="cydB"/>
    <property type="match status" value="1"/>
</dbReference>
<feature type="transmembrane region" description="Helical" evidence="7">
    <location>
        <begin position="6"/>
        <end position="39"/>
    </location>
</feature>
<evidence type="ECO:0000313" key="8">
    <source>
        <dbReference type="EMBL" id="PYD80444.1"/>
    </source>
</evidence>
<gene>
    <name evidence="8" type="primary">cydB</name>
    <name evidence="8" type="ORF">CFR77_03355</name>
</gene>
<dbReference type="GO" id="GO:0009055">
    <property type="term" value="F:electron transfer activity"/>
    <property type="evidence" value="ECO:0007669"/>
    <property type="project" value="TreeGrafter"/>
</dbReference>
<keyword evidence="3" id="KW-1003">Cell membrane</keyword>
<dbReference type="PANTHER" id="PTHR43141:SF4">
    <property type="entry name" value="CYTOCHROME BD2 SUBUNIT II"/>
    <property type="match status" value="1"/>
</dbReference>
<keyword evidence="5 7" id="KW-1133">Transmembrane helix</keyword>
<feature type="transmembrane region" description="Helical" evidence="7">
    <location>
        <begin position="306"/>
        <end position="325"/>
    </location>
</feature>
<feature type="transmembrane region" description="Helical" evidence="7">
    <location>
        <begin position="199"/>
        <end position="218"/>
    </location>
</feature>
<keyword evidence="6 7" id="KW-0472">Membrane</keyword>
<evidence type="ECO:0000256" key="5">
    <source>
        <dbReference type="ARBA" id="ARBA00022989"/>
    </source>
</evidence>
<evidence type="ECO:0000256" key="4">
    <source>
        <dbReference type="ARBA" id="ARBA00022692"/>
    </source>
</evidence>
<feature type="transmembrane region" description="Helical" evidence="7">
    <location>
        <begin position="85"/>
        <end position="103"/>
    </location>
</feature>
<evidence type="ECO:0000256" key="3">
    <source>
        <dbReference type="ARBA" id="ARBA00022475"/>
    </source>
</evidence>
<name>A0A318QR60_9PROT</name>
<sequence length="341" mass="37279">MDGAAYWLPVIWGVILAAAIMIYIVLDGFDLGIGILFAFERRRDSRDIMVNTIAPVWDGNETWMVFGGAVLYGVFPGAYSTLLPALYLPVVTMLLALIFRGVAFEFRVLTRIGAGSRSTFWDFGFMAGSVIVAFCQGAIVGGVIQGVSTTEGSFSGGPIDWLTPFSVLCGVSVVLGYALLGACWLIWRTEGALQQHCRVWALPLALTLLACIVAVSIWTTQLHAPYLRRWIAWPNIMIVAPVPILVGVLTVIFMWGLRNRHHITPFLCTLGLFFLSFSGLGITVWPHAVPPGLTLWDVSSPPSSQAFELVGTAILLPVILAYTVYSYRVFRGKVTAADSYH</sequence>
<accession>A0A318QR60</accession>
<keyword evidence="4 7" id="KW-0812">Transmembrane</keyword>